<dbReference type="FunFam" id="3.40.50.720:FF:000084">
    <property type="entry name" value="Short-chain dehydrogenase reductase"/>
    <property type="match status" value="1"/>
</dbReference>
<dbReference type="PRINTS" id="PR00080">
    <property type="entry name" value="SDRFAMILY"/>
</dbReference>
<dbReference type="Proteomes" id="UP000031549">
    <property type="component" value="Unassembled WGS sequence"/>
</dbReference>
<dbReference type="SUPFAM" id="SSF51735">
    <property type="entry name" value="NAD(P)-binding Rossmann-fold domains"/>
    <property type="match status" value="1"/>
</dbReference>
<evidence type="ECO:0000313" key="5">
    <source>
        <dbReference type="EMBL" id="NEU77125.1"/>
    </source>
</evidence>
<dbReference type="EMBL" id="JTCM02000156">
    <property type="protein sequence ID" value="NEU77125.1"/>
    <property type="molecule type" value="Genomic_DNA"/>
</dbReference>
<evidence type="ECO:0000259" key="4">
    <source>
        <dbReference type="SMART" id="SM00822"/>
    </source>
</evidence>
<comment type="similarity">
    <text evidence="1 3">Belongs to the short-chain dehydrogenases/reductases (SDR) family.</text>
</comment>
<dbReference type="GO" id="GO:0016491">
    <property type="term" value="F:oxidoreductase activity"/>
    <property type="evidence" value="ECO:0007669"/>
    <property type="project" value="UniProtKB-KW"/>
</dbReference>
<dbReference type="CDD" id="cd05233">
    <property type="entry name" value="SDR_c"/>
    <property type="match status" value="1"/>
</dbReference>
<dbReference type="PRINTS" id="PR00081">
    <property type="entry name" value="GDHRDH"/>
</dbReference>
<evidence type="ECO:0000313" key="6">
    <source>
        <dbReference type="Proteomes" id="UP000031549"/>
    </source>
</evidence>
<keyword evidence="6" id="KW-1185">Reference proteome</keyword>
<protein>
    <submittedName>
        <fullName evidence="5">SDR family oxidoreductase</fullName>
    </submittedName>
</protein>
<dbReference type="InterPro" id="IPR020904">
    <property type="entry name" value="Sc_DH/Rdtase_CS"/>
</dbReference>
<evidence type="ECO:0000256" key="3">
    <source>
        <dbReference type="RuleBase" id="RU000363"/>
    </source>
</evidence>
<dbReference type="PIRSF" id="PIRSF000126">
    <property type="entry name" value="11-beta-HSD1"/>
    <property type="match status" value="1"/>
</dbReference>
<dbReference type="PROSITE" id="PS00061">
    <property type="entry name" value="ADH_SHORT"/>
    <property type="match status" value="1"/>
</dbReference>
<dbReference type="PANTHER" id="PTHR44196:SF1">
    <property type="entry name" value="DEHYDROGENASE_REDUCTASE SDR FAMILY MEMBER 7B"/>
    <property type="match status" value="1"/>
</dbReference>
<evidence type="ECO:0000256" key="2">
    <source>
        <dbReference type="ARBA" id="ARBA00023002"/>
    </source>
</evidence>
<evidence type="ECO:0000256" key="1">
    <source>
        <dbReference type="ARBA" id="ARBA00006484"/>
    </source>
</evidence>
<dbReference type="InterPro" id="IPR036291">
    <property type="entry name" value="NAD(P)-bd_dom_sf"/>
</dbReference>
<dbReference type="InterPro" id="IPR002347">
    <property type="entry name" value="SDR_fam"/>
</dbReference>
<dbReference type="PANTHER" id="PTHR44196">
    <property type="entry name" value="DEHYDROGENASE/REDUCTASE SDR FAMILY MEMBER 7B"/>
    <property type="match status" value="1"/>
</dbReference>
<dbReference type="Gene3D" id="3.40.50.720">
    <property type="entry name" value="NAD(P)-binding Rossmann-like Domain"/>
    <property type="match status" value="1"/>
</dbReference>
<feature type="domain" description="Ketoreductase" evidence="4">
    <location>
        <begin position="3"/>
        <end position="187"/>
    </location>
</feature>
<comment type="caution">
    <text evidence="5">The sequence shown here is derived from an EMBL/GenBank/DDBJ whole genome shotgun (WGS) entry which is preliminary data.</text>
</comment>
<dbReference type="GO" id="GO:0016020">
    <property type="term" value="C:membrane"/>
    <property type="evidence" value="ECO:0007669"/>
    <property type="project" value="TreeGrafter"/>
</dbReference>
<dbReference type="RefSeq" id="WP_039738695.1">
    <property type="nucleotide sequence ID" value="NZ_JTCM02000156.1"/>
</dbReference>
<reference evidence="5 6" key="1">
    <citation type="journal article" date="2015" name="Genome Announc.">
        <title>Draft Genome Sequence of Cyanobacterium Hassallia byssoidea Strain VB512170, Isolated from Monuments in India.</title>
        <authorList>
            <person name="Singh D."/>
            <person name="Chandrababunaidu M.M."/>
            <person name="Panda A."/>
            <person name="Sen D."/>
            <person name="Bhattacharyya S."/>
            <person name="Adhikary S.P."/>
            <person name="Tripathy S."/>
        </authorList>
    </citation>
    <scope>NUCLEOTIDE SEQUENCE [LARGE SCALE GENOMIC DNA]</scope>
    <source>
        <strain evidence="5 6">VB512170</strain>
    </source>
</reference>
<dbReference type="AlphaFoldDB" id="A0A846HID4"/>
<keyword evidence="2" id="KW-0560">Oxidoreductase</keyword>
<name>A0A846HID4_9CYAN</name>
<sequence length="272" mass="30302">MNNTVIITGASQGIGKATALEFARQGYDIVLAARQVDRLEAAAIEIRELGREALAIPTDVRDPQQVNNLVEKAIQHFGHVDVVINNAGIFALGPVEEFQLSDWQQIINTNLLGYIHVIDAILPHLLKRGKGTIVNVSSIAGLDAIPYQIPYNTSKHAIAGLTKSLHAELSKKGIQVTGIYPSFIRTQIDERTIFRGKEEETTKARYNLVNTMLHTPLLEKPEDVAQAIWKGVKNQRADVIVGTAKFWTSMYHLFPGLMKPLFRLVFGMKERR</sequence>
<dbReference type="Pfam" id="PF00106">
    <property type="entry name" value="adh_short"/>
    <property type="match status" value="1"/>
</dbReference>
<dbReference type="InterPro" id="IPR057326">
    <property type="entry name" value="KR_dom"/>
</dbReference>
<accession>A0A846HID4</accession>
<organism evidence="5 6">
    <name type="scientific">Hassallia byssoidea VB512170</name>
    <dbReference type="NCBI Taxonomy" id="1304833"/>
    <lineage>
        <taxon>Bacteria</taxon>
        <taxon>Bacillati</taxon>
        <taxon>Cyanobacteriota</taxon>
        <taxon>Cyanophyceae</taxon>
        <taxon>Nostocales</taxon>
        <taxon>Tolypothrichaceae</taxon>
        <taxon>Hassallia</taxon>
    </lineage>
</organism>
<proteinExistence type="inferred from homology"/>
<dbReference type="SMART" id="SM00822">
    <property type="entry name" value="PKS_KR"/>
    <property type="match status" value="1"/>
</dbReference>
<gene>
    <name evidence="5" type="ORF">PI95_032660</name>
</gene>